<dbReference type="Gene3D" id="3.10.580.10">
    <property type="entry name" value="CBS-domain"/>
    <property type="match status" value="1"/>
</dbReference>
<dbReference type="InterPro" id="IPR046342">
    <property type="entry name" value="CBS_dom_sf"/>
</dbReference>
<dbReference type="AlphaFoldDB" id="A0A2N8KMF8"/>
<dbReference type="Proteomes" id="UP000235994">
    <property type="component" value="Unassembled WGS sequence"/>
</dbReference>
<evidence type="ECO:0000313" key="5">
    <source>
        <dbReference type="Proteomes" id="UP000235994"/>
    </source>
</evidence>
<accession>A0A2N8KMF8</accession>
<sequence>MTRLSEIMTAEPAYLSEGETVRRAAELMADLDVGELPICDGRRLVGVITDRDITVRCTARGVAPDTASVNDAMSERPIWCYDDDTVETAKGLMESEQVRRVLVLDRNKQLVGVVSLGDIAAKAGAAGNTLAEVSQPSQPAR</sequence>
<dbReference type="CDD" id="cd04622">
    <property type="entry name" value="CBS_pair_HRP1_like"/>
    <property type="match status" value="1"/>
</dbReference>
<dbReference type="InterPro" id="IPR000644">
    <property type="entry name" value="CBS_dom"/>
</dbReference>
<dbReference type="SMART" id="SM00116">
    <property type="entry name" value="CBS"/>
    <property type="match status" value="2"/>
</dbReference>
<dbReference type="EMBL" id="POQS01000002">
    <property type="protein sequence ID" value="PND34625.1"/>
    <property type="molecule type" value="Genomic_DNA"/>
</dbReference>
<gene>
    <name evidence="4" type="ORF">C1I89_10630</name>
</gene>
<keyword evidence="5" id="KW-1185">Reference proteome</keyword>
<dbReference type="SUPFAM" id="SSF54631">
    <property type="entry name" value="CBS-domain pair"/>
    <property type="match status" value="1"/>
</dbReference>
<name>A0A2N8KMF8_9BURK</name>
<feature type="domain" description="CBS" evidence="3">
    <location>
        <begin position="8"/>
        <end position="66"/>
    </location>
</feature>
<dbReference type="Pfam" id="PF00571">
    <property type="entry name" value="CBS"/>
    <property type="match status" value="2"/>
</dbReference>
<comment type="caution">
    <text evidence="4">The sequence shown here is derived from an EMBL/GenBank/DDBJ whole genome shotgun (WGS) entry which is preliminary data.</text>
</comment>
<evidence type="ECO:0000259" key="3">
    <source>
        <dbReference type="PROSITE" id="PS51371"/>
    </source>
</evidence>
<dbReference type="PANTHER" id="PTHR43080:SF2">
    <property type="entry name" value="CBS DOMAIN-CONTAINING PROTEIN"/>
    <property type="match status" value="1"/>
</dbReference>
<evidence type="ECO:0000256" key="1">
    <source>
        <dbReference type="ARBA" id="ARBA00023122"/>
    </source>
</evidence>
<keyword evidence="1 2" id="KW-0129">CBS domain</keyword>
<dbReference type="PANTHER" id="PTHR43080">
    <property type="entry name" value="CBS DOMAIN-CONTAINING PROTEIN CBSX3, MITOCHONDRIAL"/>
    <property type="match status" value="1"/>
</dbReference>
<evidence type="ECO:0000313" key="4">
    <source>
        <dbReference type="EMBL" id="PND34625.1"/>
    </source>
</evidence>
<evidence type="ECO:0000256" key="2">
    <source>
        <dbReference type="PROSITE-ProRule" id="PRU00703"/>
    </source>
</evidence>
<dbReference type="InterPro" id="IPR051257">
    <property type="entry name" value="Diverse_CBS-Domain"/>
</dbReference>
<feature type="domain" description="CBS" evidence="3">
    <location>
        <begin position="73"/>
        <end position="130"/>
    </location>
</feature>
<dbReference type="RefSeq" id="WP_102772684.1">
    <property type="nucleotide sequence ID" value="NZ_POQS01000002.1"/>
</dbReference>
<reference evidence="4 5" key="1">
    <citation type="submission" date="2018-01" db="EMBL/GenBank/DDBJ databases">
        <title>The draft genome of an aniline degradation strain ANB-1.</title>
        <authorList>
            <person name="Zhang L."/>
            <person name="Jiang J."/>
        </authorList>
    </citation>
    <scope>NUCLEOTIDE SEQUENCE [LARGE SCALE GENOMIC DNA]</scope>
    <source>
        <strain evidence="4 5">ANB-1</strain>
    </source>
</reference>
<organism evidence="4 5">
    <name type="scientific">Achromobacter pulmonis</name>
    <dbReference type="NCBI Taxonomy" id="1389932"/>
    <lineage>
        <taxon>Bacteria</taxon>
        <taxon>Pseudomonadati</taxon>
        <taxon>Pseudomonadota</taxon>
        <taxon>Betaproteobacteria</taxon>
        <taxon>Burkholderiales</taxon>
        <taxon>Alcaligenaceae</taxon>
        <taxon>Achromobacter</taxon>
    </lineage>
</organism>
<protein>
    <submittedName>
        <fullName evidence="4">CBS domain-containing protein</fullName>
    </submittedName>
</protein>
<proteinExistence type="predicted"/>
<dbReference type="PROSITE" id="PS51371">
    <property type="entry name" value="CBS"/>
    <property type="match status" value="2"/>
</dbReference>